<dbReference type="InterPro" id="IPR017825">
    <property type="entry name" value="Lycopene_cyclase_dom"/>
</dbReference>
<evidence type="ECO:0000313" key="11">
    <source>
        <dbReference type="Proteomes" id="UP000176864"/>
    </source>
</evidence>
<evidence type="ECO:0000313" key="10">
    <source>
        <dbReference type="EMBL" id="OGE78314.1"/>
    </source>
</evidence>
<evidence type="ECO:0000256" key="2">
    <source>
        <dbReference type="ARBA" id="ARBA00004829"/>
    </source>
</evidence>
<proteinExistence type="predicted"/>
<evidence type="ECO:0000256" key="4">
    <source>
        <dbReference type="ARBA" id="ARBA00022746"/>
    </source>
</evidence>
<accession>A0A1F5NLA9</accession>
<reference evidence="10 11" key="1">
    <citation type="journal article" date="2016" name="Nat. Commun.">
        <title>Thousands of microbial genomes shed light on interconnected biogeochemical processes in an aquifer system.</title>
        <authorList>
            <person name="Anantharaman K."/>
            <person name="Brown C.T."/>
            <person name="Hug L.A."/>
            <person name="Sharon I."/>
            <person name="Castelle C.J."/>
            <person name="Probst A.J."/>
            <person name="Thomas B.C."/>
            <person name="Singh A."/>
            <person name="Wilkins M.J."/>
            <person name="Karaoz U."/>
            <person name="Brodie E.L."/>
            <person name="Williams K.H."/>
            <person name="Hubbard S.S."/>
            <person name="Banfield J.F."/>
        </authorList>
    </citation>
    <scope>NUCLEOTIDE SEQUENCE [LARGE SCALE GENOMIC DNA]</scope>
</reference>
<dbReference type="GO" id="GO:0016872">
    <property type="term" value="F:intramolecular lyase activity"/>
    <property type="evidence" value="ECO:0007669"/>
    <property type="project" value="InterPro"/>
</dbReference>
<evidence type="ECO:0000259" key="9">
    <source>
        <dbReference type="Pfam" id="PF18916"/>
    </source>
</evidence>
<evidence type="ECO:0000256" key="6">
    <source>
        <dbReference type="ARBA" id="ARBA00023136"/>
    </source>
</evidence>
<comment type="subcellular location">
    <subcellularLocation>
        <location evidence="1">Membrane</location>
        <topology evidence="1">Multi-pass membrane protein</topology>
    </subcellularLocation>
</comment>
<dbReference type="GO" id="GO:0016117">
    <property type="term" value="P:carotenoid biosynthetic process"/>
    <property type="evidence" value="ECO:0007669"/>
    <property type="project" value="UniProtKB-KW"/>
</dbReference>
<name>A0A1F5NLA9_9BACT</name>
<evidence type="ECO:0000256" key="3">
    <source>
        <dbReference type="ARBA" id="ARBA00022692"/>
    </source>
</evidence>
<feature type="transmembrane region" description="Helical" evidence="8">
    <location>
        <begin position="96"/>
        <end position="115"/>
    </location>
</feature>
<evidence type="ECO:0000256" key="8">
    <source>
        <dbReference type="SAM" id="Phobius"/>
    </source>
</evidence>
<keyword evidence="7" id="KW-0413">Isomerase</keyword>
<dbReference type="AlphaFoldDB" id="A0A1F5NLA9"/>
<keyword evidence="5 8" id="KW-1133">Transmembrane helix</keyword>
<keyword evidence="3 8" id="KW-0812">Transmembrane</keyword>
<evidence type="ECO:0000256" key="5">
    <source>
        <dbReference type="ARBA" id="ARBA00022989"/>
    </source>
</evidence>
<comment type="pathway">
    <text evidence="2">Carotenoid biosynthesis.</text>
</comment>
<comment type="caution">
    <text evidence="10">The sequence shown here is derived from an EMBL/GenBank/DDBJ whole genome shotgun (WGS) entry which is preliminary data.</text>
</comment>
<protein>
    <recommendedName>
        <fullName evidence="9">Lycopene cyclase domain-containing protein</fullName>
    </recommendedName>
</protein>
<feature type="transmembrane region" description="Helical" evidence="8">
    <location>
        <begin position="161"/>
        <end position="185"/>
    </location>
</feature>
<feature type="transmembrane region" description="Helical" evidence="8">
    <location>
        <begin position="39"/>
        <end position="58"/>
    </location>
</feature>
<keyword evidence="6 8" id="KW-0472">Membrane</keyword>
<dbReference type="Proteomes" id="UP000176864">
    <property type="component" value="Unassembled WGS sequence"/>
</dbReference>
<dbReference type="Pfam" id="PF18916">
    <property type="entry name" value="Lycopene_cyc"/>
    <property type="match status" value="1"/>
</dbReference>
<keyword evidence="4" id="KW-0125">Carotenoid biosynthesis</keyword>
<feature type="transmembrane region" description="Helical" evidence="8">
    <location>
        <begin position="120"/>
        <end position="141"/>
    </location>
</feature>
<gene>
    <name evidence="10" type="ORF">A2751_04150</name>
</gene>
<dbReference type="STRING" id="1817824.A2751_04150"/>
<evidence type="ECO:0000256" key="1">
    <source>
        <dbReference type="ARBA" id="ARBA00004141"/>
    </source>
</evidence>
<feature type="transmembrane region" description="Helical" evidence="8">
    <location>
        <begin position="70"/>
        <end position="90"/>
    </location>
</feature>
<evidence type="ECO:0000256" key="7">
    <source>
        <dbReference type="ARBA" id="ARBA00023235"/>
    </source>
</evidence>
<sequence>MLIISTIIGIAGPLVEFWYLLDYWRPETFTGWRIGLEDFLFGFFFGGISGLIYEELFGKHHSKRHNRKHHWLWFIVPILGSAILLMNLMVSAFGINSIYAAILIFVVTSLIILYFRHDLLIVSLASGILVGVIMLLGYLVFLSLFPEAIHRWWILNNISGILIYGIPAEELMWAFGWGMVAGPMYEFFTGLKFKNTSGFL</sequence>
<dbReference type="EMBL" id="MFEK01000014">
    <property type="protein sequence ID" value="OGE78314.1"/>
    <property type="molecule type" value="Genomic_DNA"/>
</dbReference>
<dbReference type="GO" id="GO:0045436">
    <property type="term" value="F:lycopene beta cyclase activity"/>
    <property type="evidence" value="ECO:0007669"/>
    <property type="project" value="UniProtKB-ARBA"/>
</dbReference>
<feature type="domain" description="Lycopene cyclase" evidence="9">
    <location>
        <begin position="96"/>
        <end position="188"/>
    </location>
</feature>
<dbReference type="GO" id="GO:0016020">
    <property type="term" value="C:membrane"/>
    <property type="evidence" value="ECO:0007669"/>
    <property type="project" value="UniProtKB-SubCell"/>
</dbReference>
<organism evidence="10 11">
    <name type="scientific">Candidatus Doudnabacteria bacterium RIFCSPHIGHO2_01_FULL_46_14</name>
    <dbReference type="NCBI Taxonomy" id="1817824"/>
    <lineage>
        <taxon>Bacteria</taxon>
        <taxon>Candidatus Doudnaibacteriota</taxon>
    </lineage>
</organism>